<evidence type="ECO:0000313" key="2">
    <source>
        <dbReference type="EMBL" id="QEU74414.1"/>
    </source>
</evidence>
<dbReference type="Pfam" id="PF00144">
    <property type="entry name" value="Beta-lactamase"/>
    <property type="match status" value="1"/>
</dbReference>
<dbReference type="SUPFAM" id="SSF56601">
    <property type="entry name" value="beta-lactamase/transpeptidase-like"/>
    <property type="match status" value="1"/>
</dbReference>
<evidence type="ECO:0000259" key="1">
    <source>
        <dbReference type="Pfam" id="PF00144"/>
    </source>
</evidence>
<proteinExistence type="predicted"/>
<protein>
    <submittedName>
        <fullName evidence="2">Class A beta-lactamase-related serine hydrolase</fullName>
    </submittedName>
</protein>
<evidence type="ECO:0000313" key="3">
    <source>
        <dbReference type="Proteomes" id="UP000326178"/>
    </source>
</evidence>
<dbReference type="InterPro" id="IPR001466">
    <property type="entry name" value="Beta-lactam-related"/>
</dbReference>
<dbReference type="Gene3D" id="3.40.710.10">
    <property type="entry name" value="DD-peptidase/beta-lactamase superfamily"/>
    <property type="match status" value="1"/>
</dbReference>
<dbReference type="PANTHER" id="PTHR43319">
    <property type="entry name" value="BETA-LACTAMASE-RELATED"/>
    <property type="match status" value="1"/>
</dbReference>
<dbReference type="Proteomes" id="UP000326178">
    <property type="component" value="Chromosome"/>
</dbReference>
<dbReference type="PANTHER" id="PTHR43319:SF3">
    <property type="entry name" value="BETA-LACTAMASE-RELATED DOMAIN-CONTAINING PROTEIN"/>
    <property type="match status" value="1"/>
</dbReference>
<keyword evidence="2" id="KW-0378">Hydrolase</keyword>
<dbReference type="InterPro" id="IPR052907">
    <property type="entry name" value="Beta-lactamase/esterase"/>
</dbReference>
<dbReference type="RefSeq" id="WP_150489708.1">
    <property type="nucleotide sequence ID" value="NZ_BMUV01000002.1"/>
</dbReference>
<dbReference type="InterPro" id="IPR012338">
    <property type="entry name" value="Beta-lactam/transpept-like"/>
</dbReference>
<feature type="domain" description="Beta-lactamase-related" evidence="1">
    <location>
        <begin position="32"/>
        <end position="372"/>
    </location>
</feature>
<dbReference type="GO" id="GO:0016787">
    <property type="term" value="F:hydrolase activity"/>
    <property type="evidence" value="ECO:0007669"/>
    <property type="project" value="UniProtKB-KW"/>
</dbReference>
<dbReference type="AlphaFoldDB" id="A0A5J6FG04"/>
<dbReference type="KEGG" id="snk:CP967_22640"/>
<dbReference type="EMBL" id="CP023702">
    <property type="protein sequence ID" value="QEU74414.1"/>
    <property type="molecule type" value="Genomic_DNA"/>
</dbReference>
<sequence>MLTSGDGTGTREQAVHGDVHTGFEGVREVFTQLTRQQPQPTGLQLAVYRNGTRLVDLWSGPGVDGDTMTGVFSVSKGAAHIVVALLVQDGVLDLDREVASYWPEFAQAGKERVTLRQLLAHQAGVIGVDEVFTVEELADDRLMAERLAAQAPYWEPGTAFGYHGLVIAALTGEVVYRATGRTLHDWWEQRVRRPYGVDFYLGLPEELEPRYLPVQPEVTDPGQVPPAEDKLVAIAFSTEHMPDLSVFPNTRRVRELGQASAGGVASARGVAGAYAAVIGGLDDRPALLTPGTVTAFSQVHSEGIDLVGGGESRFALGFQVFHQRYPAAPPDAFGHGGAAGALAFASPGQGLAFAYLRDRFADGDQTDRERALLVEAVTEAAARTDG</sequence>
<organism evidence="2 3">
    <name type="scientific">Streptomyces nitrosporeus</name>
    <dbReference type="NCBI Taxonomy" id="28894"/>
    <lineage>
        <taxon>Bacteria</taxon>
        <taxon>Bacillati</taxon>
        <taxon>Actinomycetota</taxon>
        <taxon>Actinomycetes</taxon>
        <taxon>Kitasatosporales</taxon>
        <taxon>Streptomycetaceae</taxon>
        <taxon>Streptomyces</taxon>
    </lineage>
</organism>
<keyword evidence="3" id="KW-1185">Reference proteome</keyword>
<accession>A0A5J6FG04</accession>
<reference evidence="2 3" key="1">
    <citation type="submission" date="2017-09" db="EMBL/GenBank/DDBJ databases">
        <authorList>
            <person name="Lee N."/>
            <person name="Cho B.-K."/>
        </authorList>
    </citation>
    <scope>NUCLEOTIDE SEQUENCE [LARGE SCALE GENOMIC DNA]</scope>
    <source>
        <strain evidence="2 3">ATCC 12769</strain>
    </source>
</reference>
<name>A0A5J6FG04_9ACTN</name>
<gene>
    <name evidence="2" type="ORF">CP967_22640</name>
</gene>
<dbReference type="OrthoDB" id="3422781at2"/>